<dbReference type="Proteomes" id="UP000191112">
    <property type="component" value="Unassembled WGS sequence"/>
</dbReference>
<accession>A0A1T5G8M6</accession>
<proteinExistence type="predicted"/>
<dbReference type="Pfam" id="PF09697">
    <property type="entry name" value="Porph_ging"/>
    <property type="match status" value="1"/>
</dbReference>
<dbReference type="EMBL" id="FUYZ01000010">
    <property type="protein sequence ID" value="SKC04709.1"/>
    <property type="molecule type" value="Genomic_DNA"/>
</dbReference>
<protein>
    <submittedName>
        <fullName evidence="1">GLPGLI family protein</fullName>
    </submittedName>
</protein>
<gene>
    <name evidence="1" type="ORF">SAMN05660477_02659</name>
</gene>
<evidence type="ECO:0000313" key="2">
    <source>
        <dbReference type="Proteomes" id="UP000191112"/>
    </source>
</evidence>
<dbReference type="OrthoDB" id="1440774at2"/>
<dbReference type="STRING" id="619805.SAMN05660477_02659"/>
<dbReference type="NCBIfam" id="TIGR01200">
    <property type="entry name" value="GLPGLI"/>
    <property type="match status" value="1"/>
</dbReference>
<organism evidence="1 2">
    <name type="scientific">Soonwooa buanensis</name>
    <dbReference type="NCBI Taxonomy" id="619805"/>
    <lineage>
        <taxon>Bacteria</taxon>
        <taxon>Pseudomonadati</taxon>
        <taxon>Bacteroidota</taxon>
        <taxon>Flavobacteriia</taxon>
        <taxon>Flavobacteriales</taxon>
        <taxon>Weeksellaceae</taxon>
        <taxon>Chryseobacterium group</taxon>
        <taxon>Soonwooa</taxon>
    </lineage>
</organism>
<name>A0A1T5G8M6_9FLAO</name>
<keyword evidence="2" id="KW-1185">Reference proteome</keyword>
<reference evidence="1 2" key="1">
    <citation type="submission" date="2017-02" db="EMBL/GenBank/DDBJ databases">
        <authorList>
            <person name="Peterson S.W."/>
        </authorList>
    </citation>
    <scope>NUCLEOTIDE SEQUENCE [LARGE SCALE GENOMIC DNA]</scope>
    <source>
        <strain evidence="1 2">DSM 22323</strain>
    </source>
</reference>
<dbReference type="InterPro" id="IPR005901">
    <property type="entry name" value="GLPGLI"/>
</dbReference>
<dbReference type="RefSeq" id="WP_079667842.1">
    <property type="nucleotide sequence ID" value="NZ_FUYZ01000010.1"/>
</dbReference>
<evidence type="ECO:0000313" key="1">
    <source>
        <dbReference type="EMBL" id="SKC04709.1"/>
    </source>
</evidence>
<dbReference type="AlphaFoldDB" id="A0A1T5G8M6"/>
<sequence>MKKIILVGSILFAQLFFSQDYQITYNLRYREDSLSTNYINKNFVLQVEKDQTKFIFKSLIDGNKILDANTRMFYDLPMEQIVQHKRNADDYTNYEVIFQNYYSYPSSNPISWTIEKDTKTENTYKLQKATSNFIGRQWEAWFIPDIPIMEGPYKFRGLPGLIYEVKDSKDNFTYELIEVKKLDKTYDTSNIIETHFGTKPIAITRKKYEELKLNDYKNPYADYRSMSAGTWSISPSEGRVINTIAQLDQYAKEVQERIKRQNNPVDLATAIKYP</sequence>